<dbReference type="CDD" id="cd12344">
    <property type="entry name" value="RRM1_SECp43_like"/>
    <property type="match status" value="1"/>
</dbReference>
<feature type="region of interest" description="Disordered" evidence="11">
    <location>
        <begin position="52"/>
        <end position="168"/>
    </location>
</feature>
<evidence type="ECO:0000259" key="12">
    <source>
        <dbReference type="PROSITE" id="PS50102"/>
    </source>
</evidence>
<dbReference type="FunFam" id="3.30.70.330:FF:000144">
    <property type="entry name" value="Polyadenylate-binding protein RBP47B"/>
    <property type="match status" value="1"/>
</dbReference>
<evidence type="ECO:0000256" key="2">
    <source>
        <dbReference type="ARBA" id="ARBA00004463"/>
    </source>
</evidence>
<dbReference type="GO" id="GO:0005634">
    <property type="term" value="C:nucleus"/>
    <property type="evidence" value="ECO:0007669"/>
    <property type="project" value="UniProtKB-SubCell"/>
</dbReference>
<feature type="compositionally biased region" description="Low complexity" evidence="11">
    <location>
        <begin position="496"/>
        <end position="517"/>
    </location>
</feature>
<evidence type="ECO:0000313" key="13">
    <source>
        <dbReference type="EnsemblPlants" id="KQL26013"/>
    </source>
</evidence>
<dbReference type="HOGENOM" id="CLU_016304_2_1_1"/>
<proteinExistence type="inferred from homology"/>
<dbReference type="EMBL" id="AGNK02001272">
    <property type="status" value="NOT_ANNOTATED_CDS"/>
    <property type="molecule type" value="Genomic_DNA"/>
</dbReference>
<dbReference type="AlphaFoldDB" id="K3ZS34"/>
<evidence type="ECO:0000256" key="6">
    <source>
        <dbReference type="ARBA" id="ARBA00023242"/>
    </source>
</evidence>
<dbReference type="PANTHER" id="PTHR47640">
    <property type="entry name" value="TRNA SELENOCYSTEINE 1-ASSOCIATED PROTEIN 1-RELATED-RELATED"/>
    <property type="match status" value="1"/>
</dbReference>
<evidence type="ECO:0000256" key="4">
    <source>
        <dbReference type="ARBA" id="ARBA00022737"/>
    </source>
</evidence>
<comment type="subunit">
    <text evidence="9">Interacts with the poly(A) tail of mRNA in nucleus.</text>
</comment>
<evidence type="ECO:0000256" key="1">
    <source>
        <dbReference type="ARBA" id="ARBA00004123"/>
    </source>
</evidence>
<feature type="compositionally biased region" description="Low complexity" evidence="11">
    <location>
        <begin position="540"/>
        <end position="550"/>
    </location>
</feature>
<gene>
    <name evidence="13" type="primary">LOC101758190</name>
</gene>
<evidence type="ECO:0000313" key="14">
    <source>
        <dbReference type="Proteomes" id="UP000004995"/>
    </source>
</evidence>
<dbReference type="Gramene" id="KQL26013">
    <property type="protein sequence ID" value="KQL26013"/>
    <property type="gene ID" value="SETIT_029414mg"/>
</dbReference>
<dbReference type="SUPFAM" id="SSF54928">
    <property type="entry name" value="RNA-binding domain, RBD"/>
    <property type="match status" value="3"/>
</dbReference>
<dbReference type="InterPro" id="IPR012677">
    <property type="entry name" value="Nucleotide-bd_a/b_plait_sf"/>
</dbReference>
<reference evidence="13" key="2">
    <citation type="submission" date="2018-08" db="UniProtKB">
        <authorList>
            <consortium name="EnsemblPlants"/>
        </authorList>
    </citation>
    <scope>IDENTIFICATION</scope>
    <source>
        <strain evidence="13">Yugu1</strain>
    </source>
</reference>
<evidence type="ECO:0000256" key="9">
    <source>
        <dbReference type="ARBA" id="ARBA00063471"/>
    </source>
</evidence>
<dbReference type="GO" id="GO:0006397">
    <property type="term" value="P:mRNA processing"/>
    <property type="evidence" value="ECO:0007669"/>
    <property type="project" value="UniProtKB-KW"/>
</dbReference>
<dbReference type="InterPro" id="IPR000504">
    <property type="entry name" value="RRM_dom"/>
</dbReference>
<keyword evidence="14" id="KW-1185">Reference proteome</keyword>
<name>K3ZS34_SETIT</name>
<dbReference type="OMA" id="MDAQQTY"/>
<feature type="domain" description="RRM" evidence="12">
    <location>
        <begin position="174"/>
        <end position="256"/>
    </location>
</feature>
<evidence type="ECO:0000256" key="8">
    <source>
        <dbReference type="ARBA" id="ARBA00061069"/>
    </source>
</evidence>
<dbReference type="InterPro" id="IPR050825">
    <property type="entry name" value="RBM42_RBP45_47-like"/>
</dbReference>
<feature type="compositionally biased region" description="Polar residues" evidence="11">
    <location>
        <begin position="450"/>
        <end position="464"/>
    </location>
</feature>
<dbReference type="eggNOG" id="KOG0118">
    <property type="taxonomic scope" value="Eukaryota"/>
</dbReference>
<accession>K3ZS34</accession>
<evidence type="ECO:0000256" key="10">
    <source>
        <dbReference type="PROSITE-ProRule" id="PRU00176"/>
    </source>
</evidence>
<dbReference type="GO" id="GO:0003729">
    <property type="term" value="F:mRNA binding"/>
    <property type="evidence" value="ECO:0000318"/>
    <property type="project" value="GO_Central"/>
</dbReference>
<dbReference type="Pfam" id="PF00076">
    <property type="entry name" value="RRM_1"/>
    <property type="match status" value="3"/>
</dbReference>
<dbReference type="InParanoid" id="K3ZS34"/>
<feature type="domain" description="RRM" evidence="12">
    <location>
        <begin position="379"/>
        <end position="451"/>
    </location>
</feature>
<keyword evidence="4" id="KW-0677">Repeat</keyword>
<dbReference type="Gene3D" id="3.30.70.330">
    <property type="match status" value="3"/>
</dbReference>
<comment type="subcellular location">
    <subcellularLocation>
        <location evidence="2">Cytoplasmic granule</location>
    </subcellularLocation>
    <subcellularLocation>
        <location evidence="1">Nucleus</location>
    </subcellularLocation>
</comment>
<evidence type="ECO:0000256" key="7">
    <source>
        <dbReference type="ARBA" id="ARBA00057395"/>
    </source>
</evidence>
<feature type="region of interest" description="Disordered" evidence="11">
    <location>
        <begin position="445"/>
        <end position="472"/>
    </location>
</feature>
<feature type="compositionally biased region" description="Pro residues" evidence="11">
    <location>
        <begin position="103"/>
        <end position="163"/>
    </location>
</feature>
<dbReference type="Proteomes" id="UP000004995">
    <property type="component" value="Unassembled WGS sequence"/>
</dbReference>
<dbReference type="GO" id="GO:0005829">
    <property type="term" value="C:cytosol"/>
    <property type="evidence" value="ECO:0000318"/>
    <property type="project" value="GO_Central"/>
</dbReference>
<comment type="similarity">
    <text evidence="8">Belongs to the polyadenylate-binding RBP47 family.</text>
</comment>
<dbReference type="CDD" id="cd12345">
    <property type="entry name" value="RRM2_SECp43_like"/>
    <property type="match status" value="1"/>
</dbReference>
<dbReference type="PANTHER" id="PTHR47640:SF14">
    <property type="entry name" value="OS07G0516900 PROTEIN"/>
    <property type="match status" value="1"/>
</dbReference>
<feature type="compositionally biased region" description="Low complexity" evidence="11">
    <location>
        <begin position="91"/>
        <end position="102"/>
    </location>
</feature>
<keyword evidence="3" id="KW-0507">mRNA processing</keyword>
<sequence length="550" mass="61165">MISLKKIRLRSKFELKLSRIQAKGRTSTFTLIRIPSSRSRVRTLGFLRLAGDAMQPPHQPPMNGQQGAPPPQGSGAPAPPPQQQAPPPPYYQQQQPPQYYQQGPPPQPWGQPQQYPPPPQQYAPPPQQYAPPPQQYAPPPPQQYAPPPQQYAPPPQQYAPPPQYGTAPGSGEIRSLWIGDLQYWMDESYLNYHAFAPVAPQIANVKIIRNKQNGQSEGYGFIEFHTRAAAEYTLMNFNGRMMPNVDMAFKLNWASASAGDKRGDNGSDHTIFVGDLAADVTDSMLEEVFRASYPSVRGAKVVIDKPTGRPKGYGFVRFGDLNEQARAMTEMNGMMLSTRQMRIGPAANKKNMDAQQTYATNGAYQSSQGNLSENDPNNTTVFVGGLDSNVNEEYLRQTFTPYGEIAYVKIPVGKRCGFVQFTSRSSAEEAIRMLNGSLIGGQNVRLSWGRSPQNKQAPQQDANSQYNGNNYYGYQQQGYEGYGYSAPNAQDSSVQNYYGYPGYGNYEQQQQQVAAPQQQPPPAQPAQEEQQQQPPPPQQQQPQPQQPLQQ</sequence>
<dbReference type="STRING" id="4555.K3ZS34"/>
<reference evidence="14" key="1">
    <citation type="journal article" date="2012" name="Nat. Biotechnol.">
        <title>Reference genome sequence of the model plant Setaria.</title>
        <authorList>
            <person name="Bennetzen J.L."/>
            <person name="Schmutz J."/>
            <person name="Wang H."/>
            <person name="Percifield R."/>
            <person name="Hawkins J."/>
            <person name="Pontaroli A.C."/>
            <person name="Estep M."/>
            <person name="Feng L."/>
            <person name="Vaughn J.N."/>
            <person name="Grimwood J."/>
            <person name="Jenkins J."/>
            <person name="Barry K."/>
            <person name="Lindquist E."/>
            <person name="Hellsten U."/>
            <person name="Deshpande S."/>
            <person name="Wang X."/>
            <person name="Wu X."/>
            <person name="Mitros T."/>
            <person name="Triplett J."/>
            <person name="Yang X."/>
            <person name="Ye C.Y."/>
            <person name="Mauro-Herrera M."/>
            <person name="Wang L."/>
            <person name="Li P."/>
            <person name="Sharma M."/>
            <person name="Sharma R."/>
            <person name="Ronald P.C."/>
            <person name="Panaud O."/>
            <person name="Kellogg E.A."/>
            <person name="Brutnell T.P."/>
            <person name="Doust A.N."/>
            <person name="Tuskan G.A."/>
            <person name="Rokhsar D."/>
            <person name="Devos K.M."/>
        </authorList>
    </citation>
    <scope>NUCLEOTIDE SEQUENCE [LARGE SCALE GENOMIC DNA]</scope>
    <source>
        <strain evidence="14">cv. Yugu1</strain>
    </source>
</reference>
<protein>
    <recommendedName>
        <fullName evidence="12">RRM domain-containing protein</fullName>
    </recommendedName>
</protein>
<comment type="function">
    <text evidence="7">Heterogeneous nuclear ribonucleoprotein (hnRNP)-protein binding the poly(A) tail of mRNA and probably involved in some steps of pre-mRNA maturation.</text>
</comment>
<feature type="compositionally biased region" description="Pro residues" evidence="11">
    <location>
        <begin position="68"/>
        <end position="90"/>
    </location>
</feature>
<dbReference type="PROSITE" id="PS50102">
    <property type="entry name" value="RRM"/>
    <property type="match status" value="3"/>
</dbReference>
<evidence type="ECO:0000256" key="3">
    <source>
        <dbReference type="ARBA" id="ARBA00022664"/>
    </source>
</evidence>
<feature type="region of interest" description="Disordered" evidence="11">
    <location>
        <begin position="495"/>
        <end position="550"/>
    </location>
</feature>
<evidence type="ECO:0000256" key="5">
    <source>
        <dbReference type="ARBA" id="ARBA00022884"/>
    </source>
</evidence>
<dbReference type="EnsemblPlants" id="KQL26013">
    <property type="protein sequence ID" value="KQL26013"/>
    <property type="gene ID" value="SETIT_029414mg"/>
</dbReference>
<feature type="domain" description="RRM" evidence="12">
    <location>
        <begin position="269"/>
        <end position="348"/>
    </location>
</feature>
<keyword evidence="5 10" id="KW-0694">RNA-binding</keyword>
<organism evidence="13 14">
    <name type="scientific">Setaria italica</name>
    <name type="common">Foxtail millet</name>
    <name type="synonym">Panicum italicum</name>
    <dbReference type="NCBI Taxonomy" id="4555"/>
    <lineage>
        <taxon>Eukaryota</taxon>
        <taxon>Viridiplantae</taxon>
        <taxon>Streptophyta</taxon>
        <taxon>Embryophyta</taxon>
        <taxon>Tracheophyta</taxon>
        <taxon>Spermatophyta</taxon>
        <taxon>Magnoliopsida</taxon>
        <taxon>Liliopsida</taxon>
        <taxon>Poales</taxon>
        <taxon>Poaceae</taxon>
        <taxon>PACMAD clade</taxon>
        <taxon>Panicoideae</taxon>
        <taxon>Panicodae</taxon>
        <taxon>Paniceae</taxon>
        <taxon>Cenchrinae</taxon>
        <taxon>Setaria</taxon>
    </lineage>
</organism>
<dbReference type="SMART" id="SM00360">
    <property type="entry name" value="RRM"/>
    <property type="match status" value="3"/>
</dbReference>
<keyword evidence="6" id="KW-0539">Nucleus</keyword>
<evidence type="ECO:0000256" key="11">
    <source>
        <dbReference type="SAM" id="MobiDB-lite"/>
    </source>
</evidence>
<dbReference type="FunFam" id="3.30.70.330:FF:000103">
    <property type="entry name" value="Polyadenylate-binding protein RBP47B"/>
    <property type="match status" value="1"/>
</dbReference>
<dbReference type="InterPro" id="IPR035979">
    <property type="entry name" value="RBD_domain_sf"/>
</dbReference>
<dbReference type="FunFam" id="3.30.70.330:FF:000451">
    <property type="entry name" value="Polyadenylate-binding protein RBP45C"/>
    <property type="match status" value="1"/>
</dbReference>